<evidence type="ECO:0000313" key="10">
    <source>
        <dbReference type="EMBL" id="GGO41480.1"/>
    </source>
</evidence>
<feature type="active site" description="Charge relay system" evidence="5">
    <location>
        <position position="336"/>
    </location>
</feature>
<keyword evidence="2 5" id="KW-0645">Protease</keyword>
<keyword evidence="3 5" id="KW-0378">Hydrolase</keyword>
<keyword evidence="4 5" id="KW-0720">Serine protease</keyword>
<organism evidence="10 11">
    <name type="scientific">Citricoccus zhacaiensis</name>
    <dbReference type="NCBI Taxonomy" id="489142"/>
    <lineage>
        <taxon>Bacteria</taxon>
        <taxon>Bacillati</taxon>
        <taxon>Actinomycetota</taxon>
        <taxon>Actinomycetes</taxon>
        <taxon>Micrococcales</taxon>
        <taxon>Micrococcaceae</taxon>
        <taxon>Citricoccus</taxon>
    </lineage>
</organism>
<evidence type="ECO:0000256" key="1">
    <source>
        <dbReference type="ARBA" id="ARBA00011073"/>
    </source>
</evidence>
<dbReference type="PROSITE" id="PS51892">
    <property type="entry name" value="SUBTILASE"/>
    <property type="match status" value="1"/>
</dbReference>
<feature type="domain" description="Peptidase S8/S53" evidence="9">
    <location>
        <begin position="76"/>
        <end position="384"/>
    </location>
</feature>
<name>A0ABQ2LPA4_9MICC</name>
<dbReference type="EMBL" id="BMLQ01000001">
    <property type="protein sequence ID" value="GGO41480.1"/>
    <property type="molecule type" value="Genomic_DNA"/>
</dbReference>
<dbReference type="Proteomes" id="UP000642509">
    <property type="component" value="Unassembled WGS sequence"/>
</dbReference>
<proteinExistence type="inferred from homology"/>
<evidence type="ECO:0000256" key="8">
    <source>
        <dbReference type="SAM" id="Phobius"/>
    </source>
</evidence>
<dbReference type="SUPFAM" id="SSF52743">
    <property type="entry name" value="Subtilisin-like"/>
    <property type="match status" value="1"/>
</dbReference>
<evidence type="ECO:0000256" key="2">
    <source>
        <dbReference type="ARBA" id="ARBA00022670"/>
    </source>
</evidence>
<keyword evidence="8" id="KW-1133">Transmembrane helix</keyword>
<gene>
    <name evidence="10" type="ORF">GCM10010977_05510</name>
</gene>
<evidence type="ECO:0000259" key="9">
    <source>
        <dbReference type="Pfam" id="PF00082"/>
    </source>
</evidence>
<dbReference type="InterPro" id="IPR036852">
    <property type="entry name" value="Peptidase_S8/S53_dom_sf"/>
</dbReference>
<feature type="active site" description="Charge relay system" evidence="5">
    <location>
        <position position="123"/>
    </location>
</feature>
<dbReference type="PROSITE" id="PS00136">
    <property type="entry name" value="SUBTILASE_ASP"/>
    <property type="match status" value="1"/>
</dbReference>
<dbReference type="InterPro" id="IPR050131">
    <property type="entry name" value="Peptidase_S8_subtilisin-like"/>
</dbReference>
<dbReference type="Gene3D" id="3.40.50.200">
    <property type="entry name" value="Peptidase S8/S53 domain"/>
    <property type="match status" value="1"/>
</dbReference>
<evidence type="ECO:0000256" key="7">
    <source>
        <dbReference type="SAM" id="MobiDB-lite"/>
    </source>
</evidence>
<dbReference type="PRINTS" id="PR00723">
    <property type="entry name" value="SUBTILISIN"/>
</dbReference>
<dbReference type="PANTHER" id="PTHR43806">
    <property type="entry name" value="PEPTIDASE S8"/>
    <property type="match status" value="1"/>
</dbReference>
<dbReference type="PROSITE" id="PS00137">
    <property type="entry name" value="SUBTILASE_HIS"/>
    <property type="match status" value="1"/>
</dbReference>
<accession>A0ABQ2LPA4</accession>
<feature type="compositionally biased region" description="Basic and acidic residues" evidence="7">
    <location>
        <begin position="141"/>
        <end position="150"/>
    </location>
</feature>
<dbReference type="InterPro" id="IPR015500">
    <property type="entry name" value="Peptidase_S8_subtilisin-rel"/>
</dbReference>
<feature type="compositionally biased region" description="Low complexity" evidence="7">
    <location>
        <begin position="154"/>
        <end position="180"/>
    </location>
</feature>
<dbReference type="PROSITE" id="PS00138">
    <property type="entry name" value="SUBTILASE_SER"/>
    <property type="match status" value="1"/>
</dbReference>
<feature type="compositionally biased region" description="Low complexity" evidence="7">
    <location>
        <begin position="419"/>
        <end position="431"/>
    </location>
</feature>
<protein>
    <recommendedName>
        <fullName evidence="9">Peptidase S8/S53 domain-containing protein</fullName>
    </recommendedName>
</protein>
<reference evidence="11" key="1">
    <citation type="journal article" date="2019" name="Int. J. Syst. Evol. Microbiol.">
        <title>The Global Catalogue of Microorganisms (GCM) 10K type strain sequencing project: providing services to taxonomists for standard genome sequencing and annotation.</title>
        <authorList>
            <consortium name="The Broad Institute Genomics Platform"/>
            <consortium name="The Broad Institute Genome Sequencing Center for Infectious Disease"/>
            <person name="Wu L."/>
            <person name="Ma J."/>
        </authorList>
    </citation>
    <scope>NUCLEOTIDE SEQUENCE [LARGE SCALE GENOMIC DNA]</scope>
    <source>
        <strain evidence="11">CGMCC 1.7064</strain>
    </source>
</reference>
<evidence type="ECO:0000256" key="6">
    <source>
        <dbReference type="RuleBase" id="RU003355"/>
    </source>
</evidence>
<feature type="region of interest" description="Disordered" evidence="7">
    <location>
        <begin position="141"/>
        <end position="189"/>
    </location>
</feature>
<keyword evidence="8" id="KW-0472">Membrane</keyword>
<dbReference type="InterPro" id="IPR023828">
    <property type="entry name" value="Peptidase_S8_Ser-AS"/>
</dbReference>
<dbReference type="PANTHER" id="PTHR43806:SF11">
    <property type="entry name" value="CEREVISIN-RELATED"/>
    <property type="match status" value="1"/>
</dbReference>
<evidence type="ECO:0000313" key="11">
    <source>
        <dbReference type="Proteomes" id="UP000642509"/>
    </source>
</evidence>
<comment type="similarity">
    <text evidence="1 5 6">Belongs to the peptidase S8 family.</text>
</comment>
<evidence type="ECO:0000256" key="5">
    <source>
        <dbReference type="PROSITE-ProRule" id="PRU01240"/>
    </source>
</evidence>
<evidence type="ECO:0000256" key="4">
    <source>
        <dbReference type="ARBA" id="ARBA00022825"/>
    </source>
</evidence>
<evidence type="ECO:0000256" key="3">
    <source>
        <dbReference type="ARBA" id="ARBA00022801"/>
    </source>
</evidence>
<dbReference type="InterPro" id="IPR022398">
    <property type="entry name" value="Peptidase_S8_His-AS"/>
</dbReference>
<comment type="caution">
    <text evidence="10">The sequence shown here is derived from an EMBL/GenBank/DDBJ whole genome shotgun (WGS) entry which is preliminary data.</text>
</comment>
<dbReference type="InterPro" id="IPR023827">
    <property type="entry name" value="Peptidase_S8_Asp-AS"/>
</dbReference>
<feature type="active site" description="Charge relay system" evidence="5">
    <location>
        <position position="85"/>
    </location>
</feature>
<keyword evidence="11" id="KW-1185">Reference proteome</keyword>
<feature type="region of interest" description="Disordered" evidence="7">
    <location>
        <begin position="418"/>
        <end position="462"/>
    </location>
</feature>
<sequence length="492" mass="49700">MPLATVLTVPVLTAVLVAGPVLLPPPGGSWTESGASGAPGAASWSALPAASADEWRDRQYWLDEYGFRDAWGTSQGEGVTVAVIDTGIDADHPDLRGQVVGGIDVSGAGNDSGTEPVGEMAEHGTLVASVLAGRGNNDAALRRAEEERRSAKATPTPSTLPSGETTPSPSPSVTSSTPTPDEATGAWPDGIVGVAPRAELLSISVHLGASNPGGPSPEDQIAEAVTWAVDHGADVINMSLGSTRQDWPESWDRAFLHAEQNDVVVVAAAGNRASGTLTAGAPATIPGVLTVAGLNPDGTASWDSSTEGISIGVAAPADPLVGAVPGGDRKEWAGTSGAAPLVAGLAALIRSEYPEMPAHQVIHRILATAEDAGVPGEDPVYGHGIIDAAAAVSADVGAVDRNPMDTIADWIRVHRRAEPSGAPTPTASPSGEPAEPTSAPDPLSTELPQATTPADPAPGLQPALVIGTGLVVAGLAGTAVVLYLRQRRSPER</sequence>
<dbReference type="InterPro" id="IPR000209">
    <property type="entry name" value="Peptidase_S8/S53_dom"/>
</dbReference>
<dbReference type="Pfam" id="PF00082">
    <property type="entry name" value="Peptidase_S8"/>
    <property type="match status" value="1"/>
</dbReference>
<keyword evidence="8" id="KW-0812">Transmembrane</keyword>
<feature type="transmembrane region" description="Helical" evidence="8">
    <location>
        <begin position="463"/>
        <end position="484"/>
    </location>
</feature>
<dbReference type="RefSeq" id="WP_229672108.1">
    <property type="nucleotide sequence ID" value="NZ_BAAAOU010000003.1"/>
</dbReference>